<name>A0ABD3HYG0_9MARC</name>
<organism evidence="12 13">
    <name type="scientific">Riccia sorocarpa</name>
    <dbReference type="NCBI Taxonomy" id="122646"/>
    <lineage>
        <taxon>Eukaryota</taxon>
        <taxon>Viridiplantae</taxon>
        <taxon>Streptophyta</taxon>
        <taxon>Embryophyta</taxon>
        <taxon>Marchantiophyta</taxon>
        <taxon>Marchantiopsida</taxon>
        <taxon>Marchantiidae</taxon>
        <taxon>Marchantiales</taxon>
        <taxon>Ricciaceae</taxon>
        <taxon>Riccia</taxon>
    </lineage>
</organism>
<evidence type="ECO:0000256" key="6">
    <source>
        <dbReference type="PIRSR" id="PIRSR000106-2"/>
    </source>
</evidence>
<feature type="binding site" evidence="7">
    <location>
        <position position="284"/>
    </location>
    <ligand>
        <name>a divalent metal cation</name>
        <dbReference type="ChEBI" id="CHEBI:60240"/>
    </ligand>
</feature>
<dbReference type="PIRSF" id="PIRSF000106">
    <property type="entry name" value="ME"/>
    <property type="match status" value="1"/>
</dbReference>
<dbReference type="PROSITE" id="PS00331">
    <property type="entry name" value="MALIC_ENZYMES"/>
    <property type="match status" value="1"/>
</dbReference>
<dbReference type="GO" id="GO:0004470">
    <property type="term" value="F:malic enzyme activity"/>
    <property type="evidence" value="ECO:0007669"/>
    <property type="project" value="UniProtKB-ARBA"/>
</dbReference>
<comment type="caution">
    <text evidence="12">The sequence shown here is derived from an EMBL/GenBank/DDBJ whole genome shotgun (WGS) entry which is preliminary data.</text>
</comment>
<evidence type="ECO:0000256" key="7">
    <source>
        <dbReference type="PIRSR" id="PIRSR000106-3"/>
    </source>
</evidence>
<feature type="region of interest" description="Disordered" evidence="9">
    <location>
        <begin position="1"/>
        <end position="36"/>
    </location>
</feature>
<evidence type="ECO:0000313" key="13">
    <source>
        <dbReference type="Proteomes" id="UP001633002"/>
    </source>
</evidence>
<dbReference type="Gene3D" id="3.40.50.10380">
    <property type="entry name" value="Malic enzyme, N-terminal domain"/>
    <property type="match status" value="1"/>
</dbReference>
<dbReference type="InterPro" id="IPR012302">
    <property type="entry name" value="Malic_NAD-bd"/>
</dbReference>
<dbReference type="Gene3D" id="3.40.50.720">
    <property type="entry name" value="NAD(P)-binding Rossmann-like Domain"/>
    <property type="match status" value="1"/>
</dbReference>
<dbReference type="SUPFAM" id="SSF51735">
    <property type="entry name" value="NAD(P)-binding Rossmann-fold domains"/>
    <property type="match status" value="1"/>
</dbReference>
<keyword evidence="3 7" id="KW-0479">Metal-binding</keyword>
<dbReference type="SMART" id="SM00919">
    <property type="entry name" value="Malic_M"/>
    <property type="match status" value="1"/>
</dbReference>
<feature type="binding site" evidence="6">
    <location>
        <position position="193"/>
    </location>
    <ligand>
        <name>(S)-malate</name>
        <dbReference type="ChEBI" id="CHEBI:15589"/>
    </ligand>
</feature>
<feature type="domain" description="Malic enzyme N-terminal" evidence="11">
    <location>
        <begin position="117"/>
        <end position="298"/>
    </location>
</feature>
<dbReference type="FunFam" id="3.40.50.720:FF:000060">
    <property type="entry name" value="Malic enzyme"/>
    <property type="match status" value="1"/>
</dbReference>
<dbReference type="InterPro" id="IPR046346">
    <property type="entry name" value="Aminoacid_DH-like_N_sf"/>
</dbReference>
<dbReference type="SMART" id="SM01274">
    <property type="entry name" value="malic"/>
    <property type="match status" value="1"/>
</dbReference>
<dbReference type="AlphaFoldDB" id="A0ABD3HYG0"/>
<evidence type="ECO:0000256" key="1">
    <source>
        <dbReference type="ARBA" id="ARBA00001936"/>
    </source>
</evidence>
<comment type="cofactor">
    <cofactor evidence="7">
        <name>Mg(2+)</name>
        <dbReference type="ChEBI" id="CHEBI:18420"/>
    </cofactor>
    <cofactor evidence="7">
        <name>Mn(2+)</name>
        <dbReference type="ChEBI" id="CHEBI:29035"/>
    </cofactor>
    <text evidence="7">Divalent metal cations. Prefers magnesium or manganese.</text>
</comment>
<dbReference type="PRINTS" id="PR00072">
    <property type="entry name" value="MALOXRDTASE"/>
</dbReference>
<dbReference type="Pfam" id="PF03949">
    <property type="entry name" value="Malic_M"/>
    <property type="match status" value="1"/>
</dbReference>
<feature type="active site" description="Proton acceptor" evidence="5">
    <location>
        <position position="211"/>
    </location>
</feature>
<evidence type="ECO:0000256" key="2">
    <source>
        <dbReference type="ARBA" id="ARBA00008785"/>
    </source>
</evidence>
<proteinExistence type="inferred from homology"/>
<gene>
    <name evidence="12" type="ORF">R1sor_009368</name>
</gene>
<evidence type="ECO:0000256" key="5">
    <source>
        <dbReference type="PIRSR" id="PIRSR000106-1"/>
    </source>
</evidence>
<feature type="binding site" evidence="6">
    <location>
        <position position="492"/>
    </location>
    <ligand>
        <name>(S)-malate</name>
        <dbReference type="ChEBI" id="CHEBI:15589"/>
    </ligand>
</feature>
<feature type="binding site" evidence="7">
    <location>
        <position position="307"/>
    </location>
    <ligand>
        <name>a divalent metal cation</name>
        <dbReference type="ChEBI" id="CHEBI:60240"/>
    </ligand>
</feature>
<reference evidence="12 13" key="1">
    <citation type="submission" date="2024-09" db="EMBL/GenBank/DDBJ databases">
        <title>Chromosome-scale assembly of Riccia sorocarpa.</title>
        <authorList>
            <person name="Paukszto L."/>
        </authorList>
    </citation>
    <scope>NUCLEOTIDE SEQUENCE [LARGE SCALE GENOMIC DNA]</scope>
    <source>
        <strain evidence="12">LP-2024</strain>
        <tissue evidence="12">Aerial parts of the thallus</tissue>
    </source>
</reference>
<dbReference type="EMBL" id="JBJQOH010000002">
    <property type="protein sequence ID" value="KAL3695292.1"/>
    <property type="molecule type" value="Genomic_DNA"/>
</dbReference>
<feature type="domain" description="Malic enzyme NAD-binding" evidence="10">
    <location>
        <begin position="308"/>
        <end position="561"/>
    </location>
</feature>
<dbReference type="NCBIfam" id="NF010052">
    <property type="entry name" value="PRK13529.1"/>
    <property type="match status" value="1"/>
</dbReference>
<dbReference type="Proteomes" id="UP001633002">
    <property type="component" value="Unassembled WGS sequence"/>
</dbReference>
<dbReference type="GO" id="GO:0006108">
    <property type="term" value="P:malate metabolic process"/>
    <property type="evidence" value="ECO:0007669"/>
    <property type="project" value="UniProtKB-ARBA"/>
</dbReference>
<dbReference type="PANTHER" id="PTHR23406:SF64">
    <property type="entry name" value="NADP-DEPENDENT MALIC ENZYME 3"/>
    <property type="match status" value="1"/>
</dbReference>
<evidence type="ECO:0000256" key="4">
    <source>
        <dbReference type="ARBA" id="ARBA00023002"/>
    </source>
</evidence>
<dbReference type="InterPro" id="IPR015884">
    <property type="entry name" value="Malic_enzyme_CS"/>
</dbReference>
<sequence length="592" mass="65370">MESQLKELRVGEPRLEESEANGFPHGGAGDPYGEDAGSVNQRITPWMRVVASGAELLRDPRFNKGLAFTEEERDHHYLRGLLPPVILSEELQVERILRNVRKCQDPLDKYVTLMELQERNERLFYKVLIEHVTELLPIVYTPTVGEACQKYGIIFRRPHGLYISAKERGKVLDVLRNWPETGIQVIVVTDGERILGLGDLGLQGMGIPVGKLALYTALGGIRPSACLPITIDVGTNNEELLNEPMYIGLRQRRITGQEYDDLIDEFMTAVKQAYGEKVLVQFEDFANHNAFRLLAKYVSTHLTFNDDIQGTAAVALAGVVAALKLTGGSLADHTFLFNGAGEAGTGIAEMIAVQISREANVPLEEARKKIWMVDSKGLITKSRYESLAHFKKDYAHEHEECKSLLDATKALKPSILIGTSGQKGTFSKEVLEAVASFHERPVIMALSNPTSKSECTAEEAYTHTQGRGIFASGSPFDSVEYNGKTFTPGQANNAYIFPGMGLGCIISGAIRVNDDMFLAASVALGEMLTKEQLDRGLLYPPFEHVRDVSAHIGASVAQTAYKAGLATRLPQPKDLLAYARSCMYSPEYRNYR</sequence>
<dbReference type="InterPro" id="IPR036291">
    <property type="entry name" value="NAD(P)-bd_dom_sf"/>
</dbReference>
<dbReference type="InterPro" id="IPR012301">
    <property type="entry name" value="Malic_N_dom"/>
</dbReference>
<evidence type="ECO:0000313" key="12">
    <source>
        <dbReference type="EMBL" id="KAL3695292.1"/>
    </source>
</evidence>
<keyword evidence="13" id="KW-1185">Reference proteome</keyword>
<evidence type="ECO:0000256" key="8">
    <source>
        <dbReference type="RuleBase" id="RU003426"/>
    </source>
</evidence>
<evidence type="ECO:0000259" key="10">
    <source>
        <dbReference type="SMART" id="SM00919"/>
    </source>
</evidence>
<evidence type="ECO:0000256" key="9">
    <source>
        <dbReference type="SAM" id="MobiDB-lite"/>
    </source>
</evidence>
<dbReference type="FunFam" id="3.40.50.10380:FF:000023">
    <property type="entry name" value="Malic enzyme"/>
    <property type="match status" value="1"/>
</dbReference>
<comment type="similarity">
    <text evidence="2 8">Belongs to the malic enzymes family.</text>
</comment>
<dbReference type="GO" id="GO:0046872">
    <property type="term" value="F:metal ion binding"/>
    <property type="evidence" value="ECO:0007669"/>
    <property type="project" value="UniProtKB-KW"/>
</dbReference>
<dbReference type="CDD" id="cd05312">
    <property type="entry name" value="NAD_bind_1_malic_enz"/>
    <property type="match status" value="1"/>
</dbReference>
<feature type="binding site" evidence="7">
    <location>
        <position position="283"/>
    </location>
    <ligand>
        <name>a divalent metal cation</name>
        <dbReference type="ChEBI" id="CHEBI:60240"/>
    </ligand>
</feature>
<feature type="compositionally biased region" description="Basic and acidic residues" evidence="9">
    <location>
        <begin position="1"/>
        <end position="17"/>
    </location>
</feature>
<comment type="cofactor">
    <cofactor evidence="1">
        <name>Mn(2+)</name>
        <dbReference type="ChEBI" id="CHEBI:29035"/>
    </cofactor>
</comment>
<evidence type="ECO:0000256" key="3">
    <source>
        <dbReference type="ARBA" id="ARBA00022723"/>
    </source>
</evidence>
<dbReference type="SUPFAM" id="SSF53223">
    <property type="entry name" value="Aminoacid dehydrogenase-like, N-terminal domain"/>
    <property type="match status" value="1"/>
</dbReference>
<feature type="active site" description="Proton donor" evidence="5">
    <location>
        <position position="140"/>
    </location>
</feature>
<dbReference type="InterPro" id="IPR037062">
    <property type="entry name" value="Malic_N_dom_sf"/>
</dbReference>
<protein>
    <recommendedName>
        <fullName evidence="8">Malic enzyme</fullName>
    </recommendedName>
</protein>
<accession>A0ABD3HYG0</accession>
<dbReference type="InterPro" id="IPR001891">
    <property type="entry name" value="Malic_OxRdtase"/>
</dbReference>
<dbReference type="Pfam" id="PF00390">
    <property type="entry name" value="malic"/>
    <property type="match status" value="1"/>
</dbReference>
<evidence type="ECO:0000259" key="11">
    <source>
        <dbReference type="SMART" id="SM01274"/>
    </source>
</evidence>
<keyword evidence="4 8" id="KW-0560">Oxidoreductase</keyword>
<feature type="binding site" evidence="6">
    <location>
        <position position="448"/>
    </location>
    <ligand>
        <name>(S)-malate</name>
        <dbReference type="ChEBI" id="CHEBI:15589"/>
    </ligand>
</feature>
<dbReference type="PANTHER" id="PTHR23406">
    <property type="entry name" value="MALIC ENZYME-RELATED"/>
    <property type="match status" value="1"/>
</dbReference>